<dbReference type="PANTHER" id="PTHR37392:SF1">
    <property type="entry name" value="OS09G0556800 PROTEIN"/>
    <property type="match status" value="1"/>
</dbReference>
<reference evidence="3" key="1">
    <citation type="journal article" date="2017" name="Nat. Commun.">
        <title>The asparagus genome sheds light on the origin and evolution of a young Y chromosome.</title>
        <authorList>
            <person name="Harkess A."/>
            <person name="Zhou J."/>
            <person name="Xu C."/>
            <person name="Bowers J.E."/>
            <person name="Van der Hulst R."/>
            <person name="Ayyampalayam S."/>
            <person name="Mercati F."/>
            <person name="Riccardi P."/>
            <person name="McKain M.R."/>
            <person name="Kakrana A."/>
            <person name="Tang H."/>
            <person name="Ray J."/>
            <person name="Groenendijk J."/>
            <person name="Arikit S."/>
            <person name="Mathioni S.M."/>
            <person name="Nakano M."/>
            <person name="Shan H."/>
            <person name="Telgmann-Rauber A."/>
            <person name="Kanno A."/>
            <person name="Yue Z."/>
            <person name="Chen H."/>
            <person name="Li W."/>
            <person name="Chen Y."/>
            <person name="Xu X."/>
            <person name="Zhang Y."/>
            <person name="Luo S."/>
            <person name="Chen H."/>
            <person name="Gao J."/>
            <person name="Mao Z."/>
            <person name="Pires J.C."/>
            <person name="Luo M."/>
            <person name="Kudrna D."/>
            <person name="Wing R.A."/>
            <person name="Meyers B.C."/>
            <person name="Yi K."/>
            <person name="Kong H."/>
            <person name="Lavrijsen P."/>
            <person name="Sunseri F."/>
            <person name="Falavigna A."/>
            <person name="Ye Y."/>
            <person name="Leebens-Mack J.H."/>
            <person name="Chen G."/>
        </authorList>
    </citation>
    <scope>NUCLEOTIDE SEQUENCE [LARGE SCALE GENOMIC DNA]</scope>
    <source>
        <strain evidence="3">cv. DH0086</strain>
    </source>
</reference>
<gene>
    <name evidence="2" type="ORF">A4U43_C05F33210</name>
</gene>
<sequence>MVYTYTPTYYSSFQDTLTSLCKSILLPFSLKNRRLPGDQKFAKKQSDNLKWQQESFHKILNLIGLNKEGIVADAEVLRFRYHLLDTLIASPSEQEPVGLIRDKLLFLQELFYAKCISADEYHSSKRPLLQRLAIQGVELDCKDVIIGDPTATTTKSQEDEEEEQWSVIELRDKETPTSAEKTKKHKTPIKSLINWKNKDTRARDKNTETATPSILMPDSSEKSKRKPFRSLFDKEQKWKFDGLKKWKKNSNCDQGEPYLLSEDRSDDNSSSVNCTLVASPIGEGPDTKRIKKKIHSNGASSDFFIDKVLGDNIKKELSRIQTELSATHPNLNLSDDQMEAISTRLPVDKADLNNFFPKSWCDKYGDIVIDVVKKEFKEHVGEMKEKNESGSTRWVAFKENEENYNPNLFFRDHAALNPGRNYDGGRDSFVNNPFIDDDDQNLINAASKKENDGSRDCFLNNPFVDDQNPFWVSRN</sequence>
<dbReference type="Proteomes" id="UP000243459">
    <property type="component" value="Chromosome 5"/>
</dbReference>
<accession>A0A5P1F0S0</accession>
<feature type="region of interest" description="Disordered" evidence="1">
    <location>
        <begin position="199"/>
        <end position="228"/>
    </location>
</feature>
<dbReference type="PANTHER" id="PTHR37392">
    <property type="entry name" value="OS09G0556800 PROTEIN"/>
    <property type="match status" value="1"/>
</dbReference>
<evidence type="ECO:0000313" key="3">
    <source>
        <dbReference type="Proteomes" id="UP000243459"/>
    </source>
</evidence>
<dbReference type="AlphaFoldDB" id="A0A5P1F0S0"/>
<dbReference type="Gramene" id="ONK70389">
    <property type="protein sequence ID" value="ONK70389"/>
    <property type="gene ID" value="A4U43_C05F33210"/>
</dbReference>
<evidence type="ECO:0000256" key="1">
    <source>
        <dbReference type="SAM" id="MobiDB-lite"/>
    </source>
</evidence>
<evidence type="ECO:0000313" key="2">
    <source>
        <dbReference type="EMBL" id="ONK70389.1"/>
    </source>
</evidence>
<name>A0A5P1F0S0_ASPOF</name>
<keyword evidence="3" id="KW-1185">Reference proteome</keyword>
<dbReference type="EMBL" id="CM007385">
    <property type="protein sequence ID" value="ONK70389.1"/>
    <property type="molecule type" value="Genomic_DNA"/>
</dbReference>
<dbReference type="OMA" id="GEGPNTK"/>
<dbReference type="OrthoDB" id="1904025at2759"/>
<protein>
    <submittedName>
        <fullName evidence="2">Uncharacterized protein</fullName>
    </submittedName>
</protein>
<proteinExistence type="predicted"/>
<organism evidence="2 3">
    <name type="scientific">Asparagus officinalis</name>
    <name type="common">Garden asparagus</name>
    <dbReference type="NCBI Taxonomy" id="4686"/>
    <lineage>
        <taxon>Eukaryota</taxon>
        <taxon>Viridiplantae</taxon>
        <taxon>Streptophyta</taxon>
        <taxon>Embryophyta</taxon>
        <taxon>Tracheophyta</taxon>
        <taxon>Spermatophyta</taxon>
        <taxon>Magnoliopsida</taxon>
        <taxon>Liliopsida</taxon>
        <taxon>Asparagales</taxon>
        <taxon>Asparagaceae</taxon>
        <taxon>Asparagoideae</taxon>
        <taxon>Asparagus</taxon>
    </lineage>
</organism>